<accession>A0ABW4EJF7</accession>
<dbReference type="GO" id="GO:0016787">
    <property type="term" value="F:hydrolase activity"/>
    <property type="evidence" value="ECO:0007669"/>
    <property type="project" value="UniProtKB-KW"/>
</dbReference>
<protein>
    <submittedName>
        <fullName evidence="2">Glycosyl hydrolase family 28-related protein</fullName>
    </submittedName>
</protein>
<comment type="caution">
    <text evidence="2">The sequence shown here is derived from an EMBL/GenBank/DDBJ whole genome shotgun (WGS) entry which is preliminary data.</text>
</comment>
<dbReference type="InterPro" id="IPR012334">
    <property type="entry name" value="Pectin_lyas_fold"/>
</dbReference>
<dbReference type="Gene3D" id="2.160.20.10">
    <property type="entry name" value="Single-stranded right-handed beta-helix, Pectin lyase-like"/>
    <property type="match status" value="1"/>
</dbReference>
<dbReference type="InterPro" id="IPR024535">
    <property type="entry name" value="RHGA/B-epi-like_pectate_lyase"/>
</dbReference>
<keyword evidence="2" id="KW-0378">Hydrolase</keyword>
<evidence type="ECO:0000259" key="1">
    <source>
        <dbReference type="Pfam" id="PF12708"/>
    </source>
</evidence>
<sequence length="761" mass="82691">MNKAITDGLVFMPPAFAAGLDQWSRGDGTPGSDSYAGVPTAAFVPADPDFGGCLELQKVDGTQKLRFMGQTPILPGCYLRIRARIKAVSGNLPSVRIAAWAGGAGNQNLGPVPQVGPSVSLQQYGQIIEVSAIVGTGTRPGVDMPWGRAAIYGHFGLDLTGPNGGLVRIDDIEIEDVTSVFLRDILGWVDVRDYGAIGDGVTDDSAAFAAADTAASGQMVKVPAGTYFLNDNVTFENRVLFEGRVVMPDDKILALQQDFNLPAYIDAFGDEVLAFKKAFQALLNNAGHEGLDLGGRVVNVSAPIDMQAAVANRIEYAQRRHIRNGQFYVENSSAWDTDVFTSQASYSPNNPLELTNVVNVANIPVGSLIEGGGVGREVYVRAKNVAQQRITLSMPLYDAAGTQVFTFQRFKYILDFSGFAKLSKFSMSDIEFQCRGRASGIILAPEGLIFHIRDCFFTAPLNRAITSPGIGCQGMLIDRCQFLSNETPMRAQDRVSIALNANANDVKLRDNRITHFRHFAVIGGTSSIIGGNHWFQGDSEPEGVRTAGLILTSSHNRATIEGNYIDNCSIEWTNEHDQSPDFANEFSFSGLNIADNIFQAIDVAPWFRFFVIKPYGPGHFIDGLNMSGNIFRAIRGDIDRVEHVDTSFADLNYDRIRNVTVAGNMFNSVVQGIMNPVSILHTQNTPAETWSVNCAGPLPFGAYAQQVEAIVPRAKIKNAANVARYHFPYVATEQGPARDRVTLNFPEATSGTYSVLVRIDN</sequence>
<organism evidence="2 3">
    <name type="scientific">Lacimonas salitolerans</name>
    <dbReference type="NCBI Taxonomy" id="1323750"/>
    <lineage>
        <taxon>Bacteria</taxon>
        <taxon>Pseudomonadati</taxon>
        <taxon>Pseudomonadota</taxon>
        <taxon>Alphaproteobacteria</taxon>
        <taxon>Rhodobacterales</taxon>
        <taxon>Paracoccaceae</taxon>
        <taxon>Lacimonas</taxon>
    </lineage>
</organism>
<feature type="domain" description="Rhamnogalacturonase A/B/Epimerase-like pectate lyase" evidence="1">
    <location>
        <begin position="188"/>
        <end position="241"/>
    </location>
</feature>
<name>A0ABW4EJF7_9RHOB</name>
<dbReference type="Pfam" id="PF12708">
    <property type="entry name" value="Pect-lyase_RHGA_epim"/>
    <property type="match status" value="1"/>
</dbReference>
<dbReference type="InterPro" id="IPR011050">
    <property type="entry name" value="Pectin_lyase_fold/virulence"/>
</dbReference>
<dbReference type="EMBL" id="JBHUDD010000159">
    <property type="protein sequence ID" value="MFD1511545.1"/>
    <property type="molecule type" value="Genomic_DNA"/>
</dbReference>
<dbReference type="SUPFAM" id="SSF51126">
    <property type="entry name" value="Pectin lyase-like"/>
    <property type="match status" value="1"/>
</dbReference>
<proteinExistence type="predicted"/>
<keyword evidence="3" id="KW-1185">Reference proteome</keyword>
<evidence type="ECO:0000313" key="2">
    <source>
        <dbReference type="EMBL" id="MFD1511545.1"/>
    </source>
</evidence>
<reference evidence="3" key="1">
    <citation type="journal article" date="2019" name="Int. J. Syst. Evol. Microbiol.">
        <title>The Global Catalogue of Microorganisms (GCM) 10K type strain sequencing project: providing services to taxonomists for standard genome sequencing and annotation.</title>
        <authorList>
            <consortium name="The Broad Institute Genomics Platform"/>
            <consortium name="The Broad Institute Genome Sequencing Center for Infectious Disease"/>
            <person name="Wu L."/>
            <person name="Ma J."/>
        </authorList>
    </citation>
    <scope>NUCLEOTIDE SEQUENCE [LARGE SCALE GENOMIC DNA]</scope>
    <source>
        <strain evidence="3">CGMCC 1.12477</strain>
    </source>
</reference>
<gene>
    <name evidence="2" type="ORF">ACFTOW_19340</name>
</gene>
<dbReference type="Proteomes" id="UP001597186">
    <property type="component" value="Unassembled WGS sequence"/>
</dbReference>
<dbReference type="RefSeq" id="WP_379918847.1">
    <property type="nucleotide sequence ID" value="NZ_JBHUDD010000159.1"/>
</dbReference>
<evidence type="ECO:0000313" key="3">
    <source>
        <dbReference type="Proteomes" id="UP001597186"/>
    </source>
</evidence>